<dbReference type="EMBL" id="CP137307">
    <property type="protein sequence ID" value="WQF79470.1"/>
    <property type="molecule type" value="Genomic_DNA"/>
</dbReference>
<proteinExistence type="predicted"/>
<dbReference type="RefSeq" id="XP_062776694.1">
    <property type="nucleotide sequence ID" value="XM_062920643.1"/>
</dbReference>
<dbReference type="AlphaFoldDB" id="A0AAX4I907"/>
<sequence>MAVDELVNPASGSVRTSHPVQGLPRVVRHITGHNAEGKSIFLSTDVGDHHRDLGDKSAISNIVYSTNQVPVELNGDVDVKYARENEVSFCLPSPTSKASLSSTTIPPNHPPEQPGITVKGGSVCRMIDFGPGAVSPMHRVNSIDYAIVLEGVFKMILDSGEERIMQRGDIAIQRATAHRWINVTGNGLLAARMLFVLLDVNDVHVAGDKVEGYLGELGKDYAGLPGHEKAENDKVEVQISEKQPVVPVAVEVNGTSGDYYDSEF</sequence>
<dbReference type="PANTHER" id="PTHR36156">
    <property type="entry name" value="SLR2101 PROTEIN"/>
    <property type="match status" value="1"/>
</dbReference>
<dbReference type="Proteomes" id="UP001322277">
    <property type="component" value="Chromosome 3"/>
</dbReference>
<dbReference type="GeneID" id="87940987"/>
<evidence type="ECO:0000313" key="1">
    <source>
        <dbReference type="EMBL" id="WQF79470.1"/>
    </source>
</evidence>
<dbReference type="PANTHER" id="PTHR36156:SF2">
    <property type="entry name" value="CUPIN TYPE-2 DOMAIN-CONTAINING PROTEIN"/>
    <property type="match status" value="1"/>
</dbReference>
<name>A0AAX4I907_9PEZI</name>
<dbReference type="InterPro" id="IPR011051">
    <property type="entry name" value="RmlC_Cupin_sf"/>
</dbReference>
<dbReference type="Gene3D" id="2.60.120.10">
    <property type="entry name" value="Jelly Rolls"/>
    <property type="match status" value="1"/>
</dbReference>
<protein>
    <submittedName>
        <fullName evidence="1">Oryzine biosynthesis cluster protein J/Cupin-domain-containing oxidoreductase virC</fullName>
    </submittedName>
</protein>
<dbReference type="InterPro" id="IPR014710">
    <property type="entry name" value="RmlC-like_jellyroll"/>
</dbReference>
<evidence type="ECO:0000313" key="2">
    <source>
        <dbReference type="Proteomes" id="UP001322277"/>
    </source>
</evidence>
<accession>A0AAX4I907</accession>
<gene>
    <name evidence="1" type="ORF">CDEST_04484</name>
</gene>
<reference evidence="2" key="1">
    <citation type="journal article" date="2023" name="bioRxiv">
        <title>Complete genome of the Medicago anthracnose fungus, Colletotrichum destructivum, reveals a mini-chromosome-like region within a core chromosome.</title>
        <authorList>
            <person name="Lapalu N."/>
            <person name="Simon A."/>
            <person name="Lu A."/>
            <person name="Plaumann P.-L."/>
            <person name="Amselem J."/>
            <person name="Pigne S."/>
            <person name="Auger A."/>
            <person name="Koch C."/>
            <person name="Dallery J.-F."/>
            <person name="O'Connell R.J."/>
        </authorList>
    </citation>
    <scope>NUCLEOTIDE SEQUENCE [LARGE SCALE GENOMIC DNA]</scope>
    <source>
        <strain evidence="2">CBS 520.97</strain>
    </source>
</reference>
<keyword evidence="2" id="KW-1185">Reference proteome</keyword>
<dbReference type="SUPFAM" id="SSF51182">
    <property type="entry name" value="RmlC-like cupins"/>
    <property type="match status" value="1"/>
</dbReference>
<organism evidence="1 2">
    <name type="scientific">Colletotrichum destructivum</name>
    <dbReference type="NCBI Taxonomy" id="34406"/>
    <lineage>
        <taxon>Eukaryota</taxon>
        <taxon>Fungi</taxon>
        <taxon>Dikarya</taxon>
        <taxon>Ascomycota</taxon>
        <taxon>Pezizomycotina</taxon>
        <taxon>Sordariomycetes</taxon>
        <taxon>Hypocreomycetidae</taxon>
        <taxon>Glomerellales</taxon>
        <taxon>Glomerellaceae</taxon>
        <taxon>Colletotrichum</taxon>
        <taxon>Colletotrichum destructivum species complex</taxon>
    </lineage>
</organism>
<dbReference type="CDD" id="cd02231">
    <property type="entry name" value="cupin_BLL6423-like"/>
    <property type="match status" value="1"/>
</dbReference>
<dbReference type="InterPro" id="IPR047142">
    <property type="entry name" value="OryJ/VirC-like"/>
</dbReference>
<dbReference type="KEGG" id="cdet:87940987"/>